<accession>A0A1F6N9I9</accession>
<name>A0A1F6N9I9_9BACT</name>
<keyword evidence="1" id="KW-0472">Membrane</keyword>
<feature type="transmembrane region" description="Helical" evidence="1">
    <location>
        <begin position="21"/>
        <end position="40"/>
    </location>
</feature>
<reference evidence="2 3" key="1">
    <citation type="journal article" date="2016" name="Nat. Commun.">
        <title>Thousands of microbial genomes shed light on interconnected biogeochemical processes in an aquifer system.</title>
        <authorList>
            <person name="Anantharaman K."/>
            <person name="Brown C.T."/>
            <person name="Hug L.A."/>
            <person name="Sharon I."/>
            <person name="Castelle C.J."/>
            <person name="Probst A.J."/>
            <person name="Thomas B.C."/>
            <person name="Singh A."/>
            <person name="Wilkins M.J."/>
            <person name="Karaoz U."/>
            <person name="Brodie E.L."/>
            <person name="Williams K.H."/>
            <person name="Hubbard S.S."/>
            <person name="Banfield J.F."/>
        </authorList>
    </citation>
    <scope>NUCLEOTIDE SEQUENCE [LARGE SCALE GENOMIC DNA]</scope>
</reference>
<dbReference type="PROSITE" id="PS51257">
    <property type="entry name" value="PROKAR_LIPOPROTEIN"/>
    <property type="match status" value="1"/>
</dbReference>
<dbReference type="Proteomes" id="UP000178726">
    <property type="component" value="Unassembled WGS sequence"/>
</dbReference>
<gene>
    <name evidence="2" type="ORF">A3I29_00840</name>
</gene>
<dbReference type="EMBL" id="MFQK01000040">
    <property type="protein sequence ID" value="OGH80559.1"/>
    <property type="molecule type" value="Genomic_DNA"/>
</dbReference>
<evidence type="ECO:0000313" key="2">
    <source>
        <dbReference type="EMBL" id="OGH80559.1"/>
    </source>
</evidence>
<keyword evidence="1" id="KW-1133">Transmembrane helix</keyword>
<protein>
    <recommendedName>
        <fullName evidence="4">Glycine zipper domain-containing protein</fullName>
    </recommendedName>
</protein>
<dbReference type="STRING" id="1798689.A3I29_00840"/>
<evidence type="ECO:0000313" key="3">
    <source>
        <dbReference type="Proteomes" id="UP000178726"/>
    </source>
</evidence>
<evidence type="ECO:0000256" key="1">
    <source>
        <dbReference type="SAM" id="Phobius"/>
    </source>
</evidence>
<proteinExistence type="predicted"/>
<evidence type="ECO:0008006" key="4">
    <source>
        <dbReference type="Google" id="ProtNLM"/>
    </source>
</evidence>
<sequence length="68" mass="7070">MQAHQTKVVKQRIKRKVQAQAYGIILACFVAGLIIGYMYAGPVGSVFGGIIGAVAGVVLVGLNALNII</sequence>
<dbReference type="AlphaFoldDB" id="A0A1F6N9I9"/>
<organism evidence="2 3">
    <name type="scientific">Candidatus Magasanikbacteria bacterium RIFCSPLOWO2_02_FULL_44_11</name>
    <dbReference type="NCBI Taxonomy" id="1798689"/>
    <lineage>
        <taxon>Bacteria</taxon>
        <taxon>Candidatus Magasanikiibacteriota</taxon>
    </lineage>
</organism>
<feature type="transmembrane region" description="Helical" evidence="1">
    <location>
        <begin position="46"/>
        <end position="65"/>
    </location>
</feature>
<keyword evidence="1" id="KW-0812">Transmembrane</keyword>
<comment type="caution">
    <text evidence="2">The sequence shown here is derived from an EMBL/GenBank/DDBJ whole genome shotgun (WGS) entry which is preliminary data.</text>
</comment>